<evidence type="ECO:0008006" key="4">
    <source>
        <dbReference type="Google" id="ProtNLM"/>
    </source>
</evidence>
<dbReference type="KEGG" id="bcou:IC761_11000"/>
<gene>
    <name evidence="2" type="ORF">IC761_11000</name>
</gene>
<organism evidence="2 3">
    <name type="scientific">Bradyrhizobium commune</name>
    <dbReference type="NCBI Taxonomy" id="83627"/>
    <lineage>
        <taxon>Bacteria</taxon>
        <taxon>Pseudomonadati</taxon>
        <taxon>Pseudomonadota</taxon>
        <taxon>Alphaproteobacteria</taxon>
        <taxon>Hyphomicrobiales</taxon>
        <taxon>Nitrobacteraceae</taxon>
        <taxon>Bradyrhizobium</taxon>
    </lineage>
</organism>
<evidence type="ECO:0000313" key="2">
    <source>
        <dbReference type="EMBL" id="QPF93752.1"/>
    </source>
</evidence>
<dbReference type="RefSeq" id="WP_195803259.1">
    <property type="nucleotide sequence ID" value="NZ_CP061379.1"/>
</dbReference>
<keyword evidence="1" id="KW-1133">Transmembrane helix</keyword>
<keyword evidence="1" id="KW-0472">Membrane</keyword>
<proteinExistence type="predicted"/>
<evidence type="ECO:0000313" key="3">
    <source>
        <dbReference type="Proteomes" id="UP000594621"/>
    </source>
</evidence>
<protein>
    <recommendedName>
        <fullName evidence="4">DUF4760 domain-containing protein</fullName>
    </recommendedName>
</protein>
<evidence type="ECO:0000256" key="1">
    <source>
        <dbReference type="SAM" id="Phobius"/>
    </source>
</evidence>
<dbReference type="EMBL" id="CP061379">
    <property type="protein sequence ID" value="QPF93752.1"/>
    <property type="molecule type" value="Genomic_DNA"/>
</dbReference>
<sequence>MADPATAFDAFKACLDQIPASGSRAYTIAKDFQPLIAAAVALLVGVAAWIKLREDRRVAELADREKKKALYWLAHTEAGIGGYNAETLKKEIDKWIEDHPAEDAVVDAGIQRNWQLQVGRLASEEYEMAYQQLSVFPLAAFDSIRMLNAYNQNLRILASDTTIPGFSAKYLSYLLNDVIKYSSDLEKVLAPLVANFTWKERKL</sequence>
<dbReference type="AlphaFoldDB" id="A0A7S9D9L1"/>
<reference evidence="2 3" key="1">
    <citation type="submission" date="2020-09" db="EMBL/GenBank/DDBJ databases">
        <title>Complete genomes of bradyrhizobia occurring on native shrubby legumes in Australia.</title>
        <authorList>
            <person name="Lafay B."/>
        </authorList>
    </citation>
    <scope>NUCLEOTIDE SEQUENCE [LARGE SCALE GENOMIC DNA]</scope>
    <source>
        <strain evidence="2 3">BDV5040</strain>
    </source>
</reference>
<name>A0A7S9D9L1_9BRAD</name>
<keyword evidence="3" id="KW-1185">Reference proteome</keyword>
<dbReference type="Proteomes" id="UP000594621">
    <property type="component" value="Chromosome"/>
</dbReference>
<keyword evidence="1" id="KW-0812">Transmembrane</keyword>
<feature type="transmembrane region" description="Helical" evidence="1">
    <location>
        <begin position="32"/>
        <end position="50"/>
    </location>
</feature>
<accession>A0A7S9D9L1</accession>